<dbReference type="RefSeq" id="WP_161557390.1">
    <property type="nucleotide sequence ID" value="NZ_CP030840.1"/>
</dbReference>
<feature type="domain" description="Amine oxidase" evidence="10">
    <location>
        <begin position="11"/>
        <end position="80"/>
    </location>
</feature>
<evidence type="ECO:0000259" key="10">
    <source>
        <dbReference type="Pfam" id="PF01593"/>
    </source>
</evidence>
<evidence type="ECO:0000256" key="8">
    <source>
        <dbReference type="ARBA" id="ARBA00047321"/>
    </source>
</evidence>
<dbReference type="InterPro" id="IPR036188">
    <property type="entry name" value="FAD/NAD-bd_sf"/>
</dbReference>
<dbReference type="Pfam" id="PF01593">
    <property type="entry name" value="Amino_oxidase"/>
    <property type="match status" value="2"/>
</dbReference>
<evidence type="ECO:0000256" key="2">
    <source>
        <dbReference type="ARBA" id="ARBA00004814"/>
    </source>
</evidence>
<dbReference type="EC" id="1.13.12.3" evidence="4"/>
<dbReference type="Proteomes" id="UP000253606">
    <property type="component" value="Chromosome"/>
</dbReference>
<evidence type="ECO:0000256" key="4">
    <source>
        <dbReference type="ARBA" id="ARBA00012535"/>
    </source>
</evidence>
<dbReference type="GO" id="GO:0009851">
    <property type="term" value="P:auxin biosynthetic process"/>
    <property type="evidence" value="ECO:0007669"/>
    <property type="project" value="UniProtKB-KW"/>
</dbReference>
<dbReference type="KEGG" id="abas:ACPOL_3482"/>
<gene>
    <name evidence="11" type="ORF">ACPOL_3482</name>
</gene>
<feature type="binding site" evidence="9">
    <location>
        <position position="202"/>
    </location>
    <ligand>
        <name>FAD</name>
        <dbReference type="ChEBI" id="CHEBI:57692"/>
    </ligand>
</feature>
<organism evidence="11 12">
    <name type="scientific">Acidisarcina polymorpha</name>
    <dbReference type="NCBI Taxonomy" id="2211140"/>
    <lineage>
        <taxon>Bacteria</taxon>
        <taxon>Pseudomonadati</taxon>
        <taxon>Acidobacteriota</taxon>
        <taxon>Terriglobia</taxon>
        <taxon>Terriglobales</taxon>
        <taxon>Acidobacteriaceae</taxon>
        <taxon>Acidisarcina</taxon>
    </lineage>
</organism>
<dbReference type="AlphaFoldDB" id="A0A2Z5G1Z8"/>
<comment type="similarity">
    <text evidence="3">Belongs to the tryptophan 2-monooxygenase family.</text>
</comment>
<dbReference type="SUPFAM" id="SSF54373">
    <property type="entry name" value="FAD-linked reductases, C-terminal domain"/>
    <property type="match status" value="1"/>
</dbReference>
<dbReference type="InterPro" id="IPR050281">
    <property type="entry name" value="Flavin_monoamine_oxidase"/>
</dbReference>
<proteinExistence type="inferred from homology"/>
<evidence type="ECO:0000256" key="5">
    <source>
        <dbReference type="ARBA" id="ARBA00017871"/>
    </source>
</evidence>
<feature type="domain" description="Amine oxidase" evidence="10">
    <location>
        <begin position="106"/>
        <end position="419"/>
    </location>
</feature>
<evidence type="ECO:0000256" key="6">
    <source>
        <dbReference type="ARBA" id="ARBA00023002"/>
    </source>
</evidence>
<comment type="cofactor">
    <cofactor evidence="1">
        <name>FAD</name>
        <dbReference type="ChEBI" id="CHEBI:57692"/>
    </cofactor>
</comment>
<dbReference type="InterPro" id="IPR002937">
    <property type="entry name" value="Amino_oxidase"/>
</dbReference>
<evidence type="ECO:0000256" key="9">
    <source>
        <dbReference type="PIRSR" id="PIRSR601613-1"/>
    </source>
</evidence>
<accession>A0A2Z5G1Z8</accession>
<keyword evidence="6" id="KW-0560">Oxidoreductase</keyword>
<dbReference type="Gene3D" id="3.50.50.60">
    <property type="entry name" value="FAD/NAD(P)-binding domain"/>
    <property type="match status" value="1"/>
</dbReference>
<evidence type="ECO:0000256" key="3">
    <source>
        <dbReference type="ARBA" id="ARBA00005833"/>
    </source>
</evidence>
<evidence type="ECO:0000313" key="12">
    <source>
        <dbReference type="Proteomes" id="UP000253606"/>
    </source>
</evidence>
<dbReference type="InterPro" id="IPR001613">
    <property type="entry name" value="Flavin_amine_oxidase"/>
</dbReference>
<dbReference type="EMBL" id="CP030840">
    <property type="protein sequence ID" value="AXC12767.1"/>
    <property type="molecule type" value="Genomic_DNA"/>
</dbReference>
<keyword evidence="12" id="KW-1185">Reference proteome</keyword>
<dbReference type="PANTHER" id="PTHR10742">
    <property type="entry name" value="FLAVIN MONOAMINE OXIDASE"/>
    <property type="match status" value="1"/>
</dbReference>
<comment type="pathway">
    <text evidence="2">Plant hormone metabolism; auxin biosynthesis.</text>
</comment>
<dbReference type="GO" id="GO:0050361">
    <property type="term" value="F:tryptophan 2-monooxygenase activity"/>
    <property type="evidence" value="ECO:0007669"/>
    <property type="project" value="UniProtKB-EC"/>
</dbReference>
<protein>
    <recommendedName>
        <fullName evidence="5">Tryptophan 2-monooxygenase</fullName>
        <ecNumber evidence="4">1.13.12.3</ecNumber>
    </recommendedName>
</protein>
<keyword evidence="7" id="KW-0073">Auxin biosynthesis</keyword>
<dbReference type="PRINTS" id="PR00757">
    <property type="entry name" value="AMINEOXDASEF"/>
</dbReference>
<name>A0A2Z5G1Z8_9BACT</name>
<dbReference type="SUPFAM" id="SSF51905">
    <property type="entry name" value="FAD/NAD(P)-binding domain"/>
    <property type="match status" value="1"/>
</dbReference>
<evidence type="ECO:0000256" key="7">
    <source>
        <dbReference type="ARBA" id="ARBA00023070"/>
    </source>
</evidence>
<dbReference type="PANTHER" id="PTHR10742:SF410">
    <property type="entry name" value="LYSINE-SPECIFIC HISTONE DEMETHYLASE 2"/>
    <property type="match status" value="1"/>
</dbReference>
<evidence type="ECO:0000256" key="1">
    <source>
        <dbReference type="ARBA" id="ARBA00001974"/>
    </source>
</evidence>
<reference evidence="11 12" key="1">
    <citation type="journal article" date="2018" name="Front. Microbiol.">
        <title>Hydrolytic Capabilities as a Key to Environmental Success: Chitinolytic and Cellulolytic Acidobacteria From Acidic Sub-arctic Soils and Boreal Peatlands.</title>
        <authorList>
            <person name="Belova S.E."/>
            <person name="Ravin N.V."/>
            <person name="Pankratov T.A."/>
            <person name="Rakitin A.L."/>
            <person name="Ivanova A.A."/>
            <person name="Beletsky A.V."/>
            <person name="Mardanov A.V."/>
            <person name="Sinninghe Damste J.S."/>
            <person name="Dedysh S.N."/>
        </authorList>
    </citation>
    <scope>NUCLEOTIDE SEQUENCE [LARGE SCALE GENOMIC DNA]</scope>
    <source>
        <strain evidence="11 12">SBC82</strain>
    </source>
</reference>
<comment type="catalytic activity">
    <reaction evidence="8">
        <text>L-tryptophan + O2 = indole-3-acetamide + CO2 + H2O</text>
        <dbReference type="Rhea" id="RHEA:16165"/>
        <dbReference type="ChEBI" id="CHEBI:15377"/>
        <dbReference type="ChEBI" id="CHEBI:15379"/>
        <dbReference type="ChEBI" id="CHEBI:16031"/>
        <dbReference type="ChEBI" id="CHEBI:16526"/>
        <dbReference type="ChEBI" id="CHEBI:57912"/>
        <dbReference type="EC" id="1.13.12.3"/>
    </reaction>
</comment>
<feature type="binding site" evidence="9">
    <location>
        <position position="393"/>
    </location>
    <ligand>
        <name>FAD</name>
        <dbReference type="ChEBI" id="CHEBI:57692"/>
    </ligand>
</feature>
<evidence type="ECO:0000313" key="11">
    <source>
        <dbReference type="EMBL" id="AXC12767.1"/>
    </source>
</evidence>
<sequence>MDDILIVGAGVAGLAAARELAVAGLRVTVVEGRERIGGRILTLHPEGTEAAVELGAEFIHGNPPELLRLLNEAKIALLENDGVDACFHRGNLSACEDDHDLSLLDDLETTVAREGDMSFDAYLASHKVAEEEAEGARSYVEGFNAADASRIGIAALAAQQKAEDAIEGSRSWRAPGGYDLLPKFLAESAEQAGAHILLNSPVTVIRWSSGQVEAQLASQATVRGAKAILTLPLGVLQARSVAFDPVPHAVLAAADQLAFGSVQRLVLIFHSRFWATAMSQMRFLFAERTTPSTWWTQYPLTTPVLIGWIGGPRALAPPANEPAALLEQAMRSLEQIFSLPLNSLDRQLRSWHLHDWQADPFSLGAYSYAPAGALECSEVMAQPTGETLFFAGEHTDTTGHWGTVHGAIRSGLRAARQVLSRELF</sequence>